<dbReference type="EMBL" id="CAJVQC010037447">
    <property type="protein sequence ID" value="CAG8763880.1"/>
    <property type="molecule type" value="Genomic_DNA"/>
</dbReference>
<name>A0ACA9QSD0_9GLOM</name>
<accession>A0ACA9QSD0</accession>
<protein>
    <submittedName>
        <fullName evidence="1">34935_t:CDS:1</fullName>
    </submittedName>
</protein>
<dbReference type="Proteomes" id="UP000789920">
    <property type="component" value="Unassembled WGS sequence"/>
</dbReference>
<gene>
    <name evidence="1" type="ORF">RPERSI_LOCUS15560</name>
</gene>
<feature type="non-terminal residue" evidence="1">
    <location>
        <position position="1"/>
    </location>
</feature>
<evidence type="ECO:0000313" key="2">
    <source>
        <dbReference type="Proteomes" id="UP000789920"/>
    </source>
</evidence>
<organism evidence="1 2">
    <name type="scientific">Racocetra persica</name>
    <dbReference type="NCBI Taxonomy" id="160502"/>
    <lineage>
        <taxon>Eukaryota</taxon>
        <taxon>Fungi</taxon>
        <taxon>Fungi incertae sedis</taxon>
        <taxon>Mucoromycota</taxon>
        <taxon>Glomeromycotina</taxon>
        <taxon>Glomeromycetes</taxon>
        <taxon>Diversisporales</taxon>
        <taxon>Gigasporaceae</taxon>
        <taxon>Racocetra</taxon>
    </lineage>
</organism>
<sequence length="179" mass="20855">KEDLLVEPQETFSDGNNFFNQYESEEIEEVESFHTDEAMTNEEDLPITPLENKYSPAIYLTSIEKVLTFEEKQVKEATLILKEFSKLFATGLDMLEYATEVQYEIDTRDARPIKQADTMDDGKKIPEAQTIEAEEVVEVVHTISEYYFPEEIEKEPNWIDLPPKIRSVNVEYNELTKET</sequence>
<evidence type="ECO:0000313" key="1">
    <source>
        <dbReference type="EMBL" id="CAG8763880.1"/>
    </source>
</evidence>
<proteinExistence type="predicted"/>
<comment type="caution">
    <text evidence="1">The sequence shown here is derived from an EMBL/GenBank/DDBJ whole genome shotgun (WGS) entry which is preliminary data.</text>
</comment>
<keyword evidence="2" id="KW-1185">Reference proteome</keyword>
<reference evidence="1" key="1">
    <citation type="submission" date="2021-06" db="EMBL/GenBank/DDBJ databases">
        <authorList>
            <person name="Kallberg Y."/>
            <person name="Tangrot J."/>
            <person name="Rosling A."/>
        </authorList>
    </citation>
    <scope>NUCLEOTIDE SEQUENCE</scope>
    <source>
        <strain evidence="1">MA461A</strain>
    </source>
</reference>